<dbReference type="RefSeq" id="WP_089378490.1">
    <property type="nucleotide sequence ID" value="NZ_FZNX01000003.1"/>
</dbReference>
<keyword evidence="2" id="KW-1185">Reference proteome</keyword>
<accession>A0A238XYY5</accession>
<evidence type="ECO:0000313" key="1">
    <source>
        <dbReference type="EMBL" id="SNR63920.1"/>
    </source>
</evidence>
<name>A0A238XYY5_9FLAO</name>
<dbReference type="AlphaFoldDB" id="A0A238XYY5"/>
<reference evidence="2" key="1">
    <citation type="submission" date="2017-06" db="EMBL/GenBank/DDBJ databases">
        <authorList>
            <person name="Varghese N."/>
            <person name="Submissions S."/>
        </authorList>
    </citation>
    <scope>NUCLEOTIDE SEQUENCE [LARGE SCALE GENOMIC DNA]</scope>
    <source>
        <strain evidence="2">DSM 27993</strain>
    </source>
</reference>
<protein>
    <submittedName>
        <fullName evidence="1">Uncharacterized protein</fullName>
    </submittedName>
</protein>
<evidence type="ECO:0000313" key="2">
    <source>
        <dbReference type="Proteomes" id="UP000198412"/>
    </source>
</evidence>
<dbReference type="OrthoDB" id="1442023at2"/>
<dbReference type="EMBL" id="FZNX01000003">
    <property type="protein sequence ID" value="SNR63920.1"/>
    <property type="molecule type" value="Genomic_DNA"/>
</dbReference>
<organism evidence="1 2">
    <name type="scientific">Lutibacter flavus</name>
    <dbReference type="NCBI Taxonomy" id="691689"/>
    <lineage>
        <taxon>Bacteria</taxon>
        <taxon>Pseudomonadati</taxon>
        <taxon>Bacteroidota</taxon>
        <taxon>Flavobacteriia</taxon>
        <taxon>Flavobacteriales</taxon>
        <taxon>Flavobacteriaceae</taxon>
        <taxon>Lutibacter</taxon>
    </lineage>
</organism>
<sequence length="226" mass="26762">MIFQKRVLILLVTFLIYNFSYSQKITIKNIESRLITHQGVEFVGELKDLSNDTYLYPNYSNEGVLYYANQKYIISNINFNATTNSFESRIKRDKLFSFKSSLIDSIKINNHLFKNINNTFYEVLFEKGENAFLKKHDIEYREGAINRLDGKVGRTRTYLIYNFLVKLNGDFKKLELNKKGITELFVDNKYNDSIEQFVDKERLSYKKENDVIKILKFGFKILNKDL</sequence>
<gene>
    <name evidence="1" type="ORF">SAMN04488111_2216</name>
</gene>
<dbReference type="Proteomes" id="UP000198412">
    <property type="component" value="Unassembled WGS sequence"/>
</dbReference>
<proteinExistence type="predicted"/>